<accession>A0A443K7R8</accession>
<keyword evidence="1" id="KW-0472">Membrane</keyword>
<keyword evidence="1" id="KW-0812">Transmembrane</keyword>
<gene>
    <name evidence="2" type="ORF">D2T31_12055</name>
</gene>
<organism evidence="2 3">
    <name type="scientific">Paenirhodobacter populi</name>
    <dbReference type="NCBI Taxonomy" id="2306993"/>
    <lineage>
        <taxon>Bacteria</taxon>
        <taxon>Pseudomonadati</taxon>
        <taxon>Pseudomonadota</taxon>
        <taxon>Alphaproteobacteria</taxon>
        <taxon>Rhodobacterales</taxon>
        <taxon>Rhodobacter group</taxon>
        <taxon>Paenirhodobacter</taxon>
    </lineage>
</organism>
<reference evidence="2 3" key="2">
    <citation type="submission" date="2019-01" db="EMBL/GenBank/DDBJ databases">
        <authorList>
            <person name="Li Y."/>
        </authorList>
    </citation>
    <scope>NUCLEOTIDE SEQUENCE [LARGE SCALE GENOMIC DNA]</scope>
    <source>
        <strain evidence="2 3">D19-10-3-21</strain>
    </source>
</reference>
<sequence>MDDNREKVILESFRQAELFSQAQMSIALAADGRAMTFCGLCIAAASLLLGLDGSDEIKVGMYAASAVLYAAAAIAGWRGLPVDWYAPGQKGGDFAEDVATGRPYIDVISEMITQSDRHLSQNSQRLAKSGWWLRMSAYLAVSAPLVGAAVQVIVWIWF</sequence>
<dbReference type="EMBL" id="SAUX01000013">
    <property type="protein sequence ID" value="RWR28839.1"/>
    <property type="molecule type" value="Genomic_DNA"/>
</dbReference>
<feature type="transmembrane region" description="Helical" evidence="1">
    <location>
        <begin position="59"/>
        <end position="77"/>
    </location>
</feature>
<proteinExistence type="predicted"/>
<dbReference type="AlphaFoldDB" id="A0A443K7R8"/>
<dbReference type="Proteomes" id="UP000285295">
    <property type="component" value="Unassembled WGS sequence"/>
</dbReference>
<evidence type="ECO:0000313" key="3">
    <source>
        <dbReference type="Proteomes" id="UP000285295"/>
    </source>
</evidence>
<evidence type="ECO:0000256" key="1">
    <source>
        <dbReference type="SAM" id="Phobius"/>
    </source>
</evidence>
<keyword evidence="1" id="KW-1133">Transmembrane helix</keyword>
<evidence type="ECO:0000313" key="2">
    <source>
        <dbReference type="EMBL" id="RWR28839.1"/>
    </source>
</evidence>
<comment type="caution">
    <text evidence="2">The sequence shown here is derived from an EMBL/GenBank/DDBJ whole genome shotgun (WGS) entry which is preliminary data.</text>
</comment>
<name>A0A443K7R8_9RHOB</name>
<reference evidence="2 3" key="1">
    <citation type="submission" date="2019-01" db="EMBL/GenBank/DDBJ databases">
        <title>Sinorhodobacter populi sp. nov. isolated from the symptomatic bark tissue of Populus euramericana canker.</title>
        <authorList>
            <person name="Xu G."/>
        </authorList>
    </citation>
    <scope>NUCLEOTIDE SEQUENCE [LARGE SCALE GENOMIC DNA]</scope>
    <source>
        <strain evidence="2 3">D19-10-3-21</strain>
    </source>
</reference>
<dbReference type="RefSeq" id="WP_128237557.1">
    <property type="nucleotide sequence ID" value="NZ_SAUX01000013.1"/>
</dbReference>
<feature type="transmembrane region" description="Helical" evidence="1">
    <location>
        <begin position="34"/>
        <end position="52"/>
    </location>
</feature>
<feature type="transmembrane region" description="Helical" evidence="1">
    <location>
        <begin position="135"/>
        <end position="157"/>
    </location>
</feature>
<protein>
    <submittedName>
        <fullName evidence="2">Uncharacterized protein</fullName>
    </submittedName>
</protein>